<feature type="region of interest" description="Disordered" evidence="1">
    <location>
        <begin position="749"/>
        <end position="770"/>
    </location>
</feature>
<dbReference type="AlphaFoldDB" id="A0AAD7DCK9"/>
<gene>
    <name evidence="2" type="ORF">B0H17DRAFT_1135769</name>
</gene>
<proteinExistence type="predicted"/>
<protein>
    <submittedName>
        <fullName evidence="2">Uncharacterized protein</fullName>
    </submittedName>
</protein>
<name>A0AAD7DCK9_MYCRO</name>
<evidence type="ECO:0000256" key="1">
    <source>
        <dbReference type="SAM" id="MobiDB-lite"/>
    </source>
</evidence>
<keyword evidence="3" id="KW-1185">Reference proteome</keyword>
<sequence length="770" mass="88849">MDIDGSTSPHPRDLDVPVGALDSLGDLCDQNMDVDADHWFATSHSESTFDSDSAPESEFEELPDVDEWKAFDEAEDNEIPISREEMIQELEDMLGPDEEAELWDCRNQVLTEKDRDNIRAFRLKILSNMPREHSELDACRFCHESRLNAASKPRRLFCYIPIIPRLQGLFMDPKKVEQLLYRHNYKHVPGTVADVFDGIHYQTLRTRKVGVNGEELSHCYFSGKYDIALGVCTDSYLIFERRRKDAHSYLKPLDDELALLARGIPTYNALIRDMFDLRAYNLYGHEKIYYMPLAKPSDDGELRESWDPRDLPQRTDQSFSDVIQQIDDAVLLGDKEKLAKYHGIKGLPALRQVGSIAIDRARLYPWDCMHLFFENNIPNLIKHWTGKFKGLDAGFWAEIWQETAEAMKDMPSDFCRSLAAGPSKFTAEAWCFWFVYMAPGLLKGRFSNPKYHVHACELGEIIKSCLQWSITHAQIDTLEEDIVVWVETYEKYYYQYREDRLYIRFCGPSWTTWTFFMEHYCGFLKHGLRSKRFPWANLNNCTLNYAYMEQIGVRYDLSDELSIFGLRSSAPTQSEHVYEHYPQAILRVPYQKKHKPENDIRKKIARYFCDVLGQPLNRVLPLLPEIMPSWGKFEIEVKKRVPPQNTMSWVQQLCYRRLDQILECQLPTGNLWGAFSGQIRLLAVLTPCSTSGKDATQEMVTYTQTNSQIVTDLQSVSAVIGQIKTRGKWVIIDRTGGLIKPEFVPVAEMEEEEPGVNSTTFASLPSPAPG</sequence>
<dbReference type="Proteomes" id="UP001221757">
    <property type="component" value="Unassembled WGS sequence"/>
</dbReference>
<evidence type="ECO:0000313" key="2">
    <source>
        <dbReference type="EMBL" id="KAJ7688114.1"/>
    </source>
</evidence>
<reference evidence="2" key="1">
    <citation type="submission" date="2023-03" db="EMBL/GenBank/DDBJ databases">
        <title>Massive genome expansion in bonnet fungi (Mycena s.s.) driven by repeated elements and novel gene families across ecological guilds.</title>
        <authorList>
            <consortium name="Lawrence Berkeley National Laboratory"/>
            <person name="Harder C.B."/>
            <person name="Miyauchi S."/>
            <person name="Viragh M."/>
            <person name="Kuo A."/>
            <person name="Thoen E."/>
            <person name="Andreopoulos B."/>
            <person name="Lu D."/>
            <person name="Skrede I."/>
            <person name="Drula E."/>
            <person name="Henrissat B."/>
            <person name="Morin E."/>
            <person name="Kohler A."/>
            <person name="Barry K."/>
            <person name="LaButti K."/>
            <person name="Morin E."/>
            <person name="Salamov A."/>
            <person name="Lipzen A."/>
            <person name="Mereny Z."/>
            <person name="Hegedus B."/>
            <person name="Baldrian P."/>
            <person name="Stursova M."/>
            <person name="Weitz H."/>
            <person name="Taylor A."/>
            <person name="Grigoriev I.V."/>
            <person name="Nagy L.G."/>
            <person name="Martin F."/>
            <person name="Kauserud H."/>
        </authorList>
    </citation>
    <scope>NUCLEOTIDE SEQUENCE</scope>
    <source>
        <strain evidence="2">CBHHK067</strain>
    </source>
</reference>
<comment type="caution">
    <text evidence="2">The sequence shown here is derived from an EMBL/GenBank/DDBJ whole genome shotgun (WGS) entry which is preliminary data.</text>
</comment>
<accession>A0AAD7DCK9</accession>
<dbReference type="EMBL" id="JARKIE010000081">
    <property type="protein sequence ID" value="KAJ7688114.1"/>
    <property type="molecule type" value="Genomic_DNA"/>
</dbReference>
<evidence type="ECO:0000313" key="3">
    <source>
        <dbReference type="Proteomes" id="UP001221757"/>
    </source>
</evidence>
<organism evidence="2 3">
    <name type="scientific">Mycena rosella</name>
    <name type="common">Pink bonnet</name>
    <name type="synonym">Agaricus rosellus</name>
    <dbReference type="NCBI Taxonomy" id="1033263"/>
    <lineage>
        <taxon>Eukaryota</taxon>
        <taxon>Fungi</taxon>
        <taxon>Dikarya</taxon>
        <taxon>Basidiomycota</taxon>
        <taxon>Agaricomycotina</taxon>
        <taxon>Agaricomycetes</taxon>
        <taxon>Agaricomycetidae</taxon>
        <taxon>Agaricales</taxon>
        <taxon>Marasmiineae</taxon>
        <taxon>Mycenaceae</taxon>
        <taxon>Mycena</taxon>
    </lineage>
</organism>